<gene>
    <name evidence="4" type="ORF">L0C25_16365</name>
</gene>
<dbReference type="KEGG" id="sgrg:L0C25_16365"/>
<evidence type="ECO:0000256" key="3">
    <source>
        <dbReference type="SAM" id="MobiDB-lite"/>
    </source>
</evidence>
<dbReference type="HAMAP" id="MF_00758">
    <property type="entry name" value="UPF0301"/>
    <property type="match status" value="1"/>
</dbReference>
<reference evidence="4" key="1">
    <citation type="submission" date="2022-01" db="EMBL/GenBank/DDBJ databases">
        <title>Nocardioidaceae gen. sp. A5X3R13.</title>
        <authorList>
            <person name="Lopez Marin M.A."/>
            <person name="Uhlik O."/>
        </authorList>
    </citation>
    <scope>NUCLEOTIDE SEQUENCE</scope>
    <source>
        <strain evidence="4">A5X3R13</strain>
    </source>
</reference>
<dbReference type="AlphaFoldDB" id="A0AA46YJA0"/>
<dbReference type="GO" id="GO:0005829">
    <property type="term" value="C:cytosol"/>
    <property type="evidence" value="ECO:0007669"/>
    <property type="project" value="TreeGrafter"/>
</dbReference>
<proteinExistence type="inferred from homology"/>
<evidence type="ECO:0000313" key="5">
    <source>
        <dbReference type="Proteomes" id="UP001164390"/>
    </source>
</evidence>
<dbReference type="PANTHER" id="PTHR30327">
    <property type="entry name" value="UNCHARACTERIZED PROTEIN YQGE"/>
    <property type="match status" value="1"/>
</dbReference>
<dbReference type="Gene3D" id="3.40.1740.10">
    <property type="entry name" value="VC0467-like"/>
    <property type="match status" value="1"/>
</dbReference>
<dbReference type="InterPro" id="IPR003774">
    <property type="entry name" value="AlgH-like"/>
</dbReference>
<organism evidence="4 5">
    <name type="scientific">Solicola gregarius</name>
    <dbReference type="NCBI Taxonomy" id="2908642"/>
    <lineage>
        <taxon>Bacteria</taxon>
        <taxon>Bacillati</taxon>
        <taxon>Actinomycetota</taxon>
        <taxon>Actinomycetes</taxon>
        <taxon>Propionibacteriales</taxon>
        <taxon>Nocardioidaceae</taxon>
        <taxon>Solicola</taxon>
    </lineage>
</organism>
<dbReference type="Proteomes" id="UP001164390">
    <property type="component" value="Chromosome"/>
</dbReference>
<dbReference type="Pfam" id="PF02622">
    <property type="entry name" value="DUF179"/>
    <property type="match status" value="1"/>
</dbReference>
<dbReference type="SUPFAM" id="SSF143456">
    <property type="entry name" value="VC0467-like"/>
    <property type="match status" value="1"/>
</dbReference>
<comment type="similarity">
    <text evidence="1 2">Belongs to the UPF0301 (AlgH) family.</text>
</comment>
<dbReference type="EMBL" id="CP094970">
    <property type="protein sequence ID" value="UYM04107.1"/>
    <property type="molecule type" value="Genomic_DNA"/>
</dbReference>
<evidence type="ECO:0000313" key="4">
    <source>
        <dbReference type="EMBL" id="UYM04107.1"/>
    </source>
</evidence>
<feature type="region of interest" description="Disordered" evidence="3">
    <location>
        <begin position="1"/>
        <end position="20"/>
    </location>
</feature>
<sequence length="204" mass="21300">MDDAMSGGAEPLPDGAGTPSGGLAGQLLVATPALVDGHFRRSVVLVLDHDDDGALGVILNRRTTIEVDDVLPGWSSTVTAPGGVYEGGPVATDSALAVGLLAVDPEDEPIGWRKMFGRVGLVDLDAPSSVIEDALAGMRIYAGYAGWGDGQLEAEIEDGSWLVLAAADGDLLHASPDTLWRDVLRRQGSELRLLSTYPEDPTLN</sequence>
<dbReference type="PANTHER" id="PTHR30327:SF1">
    <property type="entry name" value="UPF0301 PROTEIN YQGE"/>
    <property type="match status" value="1"/>
</dbReference>
<evidence type="ECO:0000256" key="2">
    <source>
        <dbReference type="HAMAP-Rule" id="MF_00758"/>
    </source>
</evidence>
<protein>
    <recommendedName>
        <fullName evidence="2">UPF0301 protein L0C25_16365</fullName>
    </recommendedName>
</protein>
<evidence type="ECO:0000256" key="1">
    <source>
        <dbReference type="ARBA" id="ARBA00009600"/>
    </source>
</evidence>
<name>A0AA46YJA0_9ACTN</name>
<dbReference type="NCBIfam" id="NF001270">
    <property type="entry name" value="PRK00228.2-2"/>
    <property type="match status" value="1"/>
</dbReference>
<accession>A0AA46YJA0</accession>
<keyword evidence="5" id="KW-1185">Reference proteome</keyword>
<dbReference type="RefSeq" id="WP_271632765.1">
    <property type="nucleotide sequence ID" value="NZ_CP094970.1"/>
</dbReference>